<keyword evidence="1" id="KW-0677">Repeat</keyword>
<dbReference type="EMBL" id="WOCE01000025">
    <property type="protein sequence ID" value="KAE9585067.1"/>
    <property type="molecule type" value="Genomic_DNA"/>
</dbReference>
<proteinExistence type="predicted"/>
<dbReference type="AlphaFoldDB" id="A0A6A4NEI7"/>
<evidence type="ECO:0000256" key="2">
    <source>
        <dbReference type="PROSITE-ProRule" id="PRU00708"/>
    </source>
</evidence>
<evidence type="ECO:0000313" key="4">
    <source>
        <dbReference type="Proteomes" id="UP000447434"/>
    </source>
</evidence>
<dbReference type="OrthoDB" id="1190450at2759"/>
<sequence>MMFDVFLGNTLVHAYAKSKCFDSARPVFDDLVVKGVVSWTSLYSCYVNWGLPR</sequence>
<dbReference type="Gene3D" id="1.25.40.10">
    <property type="entry name" value="Tetratricopeptide repeat domain"/>
    <property type="match status" value="1"/>
</dbReference>
<dbReference type="InterPro" id="IPR002885">
    <property type="entry name" value="PPR_rpt"/>
</dbReference>
<evidence type="ECO:0000313" key="3">
    <source>
        <dbReference type="EMBL" id="KAE9585067.1"/>
    </source>
</evidence>
<accession>A0A6A4NEI7</accession>
<dbReference type="NCBIfam" id="TIGR00756">
    <property type="entry name" value="PPR"/>
    <property type="match status" value="1"/>
</dbReference>
<feature type="repeat" description="PPR" evidence="2">
    <location>
        <begin position="4"/>
        <end position="38"/>
    </location>
</feature>
<reference evidence="4" key="1">
    <citation type="journal article" date="2020" name="Nat. Commun.">
        <title>Genome sequence of the cluster root forming white lupin.</title>
        <authorList>
            <person name="Hufnagel B."/>
            <person name="Marques A."/>
            <person name="Soriano A."/>
            <person name="Marques L."/>
            <person name="Divol F."/>
            <person name="Doumas P."/>
            <person name="Sallet E."/>
            <person name="Mancinotti D."/>
            <person name="Carrere S."/>
            <person name="Marande W."/>
            <person name="Arribat S."/>
            <person name="Keller J."/>
            <person name="Huneau C."/>
            <person name="Blein T."/>
            <person name="Aime D."/>
            <person name="Laguerre M."/>
            <person name="Taylor J."/>
            <person name="Schubert V."/>
            <person name="Nelson M."/>
            <person name="Geu-Flores F."/>
            <person name="Crespi M."/>
            <person name="Gallardo-Guerrero K."/>
            <person name="Delaux P.-M."/>
            <person name="Salse J."/>
            <person name="Berges H."/>
            <person name="Guyot R."/>
            <person name="Gouzy J."/>
            <person name="Peret B."/>
        </authorList>
    </citation>
    <scope>NUCLEOTIDE SEQUENCE [LARGE SCALE GENOMIC DNA]</scope>
    <source>
        <strain evidence="4">cv. Amiga</strain>
    </source>
</reference>
<gene>
    <name evidence="3" type="ORF">Lalb_Chr25g0285071</name>
</gene>
<dbReference type="PROSITE" id="PS51375">
    <property type="entry name" value="PPR"/>
    <property type="match status" value="1"/>
</dbReference>
<keyword evidence="4" id="KW-1185">Reference proteome</keyword>
<protein>
    <submittedName>
        <fullName evidence="3">Putative pentatricopeptide</fullName>
    </submittedName>
</protein>
<dbReference type="Proteomes" id="UP000447434">
    <property type="component" value="Chromosome 25"/>
</dbReference>
<evidence type="ECO:0000256" key="1">
    <source>
        <dbReference type="ARBA" id="ARBA00022737"/>
    </source>
</evidence>
<organism evidence="3 4">
    <name type="scientific">Lupinus albus</name>
    <name type="common">White lupine</name>
    <name type="synonym">Lupinus termis</name>
    <dbReference type="NCBI Taxonomy" id="3870"/>
    <lineage>
        <taxon>Eukaryota</taxon>
        <taxon>Viridiplantae</taxon>
        <taxon>Streptophyta</taxon>
        <taxon>Embryophyta</taxon>
        <taxon>Tracheophyta</taxon>
        <taxon>Spermatophyta</taxon>
        <taxon>Magnoliopsida</taxon>
        <taxon>eudicotyledons</taxon>
        <taxon>Gunneridae</taxon>
        <taxon>Pentapetalae</taxon>
        <taxon>rosids</taxon>
        <taxon>fabids</taxon>
        <taxon>Fabales</taxon>
        <taxon>Fabaceae</taxon>
        <taxon>Papilionoideae</taxon>
        <taxon>50 kb inversion clade</taxon>
        <taxon>genistoids sensu lato</taxon>
        <taxon>core genistoids</taxon>
        <taxon>Genisteae</taxon>
        <taxon>Lupinus</taxon>
    </lineage>
</organism>
<comment type="caution">
    <text evidence="3">The sequence shown here is derived from an EMBL/GenBank/DDBJ whole genome shotgun (WGS) entry which is preliminary data.</text>
</comment>
<dbReference type="InterPro" id="IPR011990">
    <property type="entry name" value="TPR-like_helical_dom_sf"/>
</dbReference>
<name>A0A6A4NEI7_LUPAL</name>